<dbReference type="AlphaFoldDB" id="A0AAW1Y858"/>
<gene>
    <name evidence="2" type="ORF">M0R45_010759</name>
</gene>
<sequence length="81" mass="9314">MPLHFKKNVSRRQGTTLSNRGQSGDLPQQSIDREVSLLKSVEAMMMDELKKFEKELKKPLLRNDKKGMDILLADSDKVNQK</sequence>
<feature type="compositionally biased region" description="Basic residues" evidence="1">
    <location>
        <begin position="1"/>
        <end position="10"/>
    </location>
</feature>
<feature type="compositionally biased region" description="Polar residues" evidence="1">
    <location>
        <begin position="11"/>
        <end position="30"/>
    </location>
</feature>
<dbReference type="EMBL" id="JBEDUW010000002">
    <property type="protein sequence ID" value="KAK9945234.1"/>
    <property type="molecule type" value="Genomic_DNA"/>
</dbReference>
<dbReference type="Proteomes" id="UP001457282">
    <property type="component" value="Unassembled WGS sequence"/>
</dbReference>
<keyword evidence="3" id="KW-1185">Reference proteome</keyword>
<dbReference type="PANTHER" id="PTHR36013">
    <property type="entry name" value="ATP SYNTHASE 24 KDA SUBUNIT, MITOCHONDRIAL-RELATED"/>
    <property type="match status" value="1"/>
</dbReference>
<dbReference type="PANTHER" id="PTHR36013:SF2">
    <property type="entry name" value="ATP SYNTHASE 24 KDA SUBUNIT, MITOCHONDRIAL-RELATED"/>
    <property type="match status" value="1"/>
</dbReference>
<reference evidence="2 3" key="1">
    <citation type="journal article" date="2023" name="G3 (Bethesda)">
        <title>A chromosome-length genome assembly and annotation of blackberry (Rubus argutus, cv. 'Hillquist').</title>
        <authorList>
            <person name="Bruna T."/>
            <person name="Aryal R."/>
            <person name="Dudchenko O."/>
            <person name="Sargent D.J."/>
            <person name="Mead D."/>
            <person name="Buti M."/>
            <person name="Cavallini A."/>
            <person name="Hytonen T."/>
            <person name="Andres J."/>
            <person name="Pham M."/>
            <person name="Weisz D."/>
            <person name="Mascagni F."/>
            <person name="Usai G."/>
            <person name="Natali L."/>
            <person name="Bassil N."/>
            <person name="Fernandez G.E."/>
            <person name="Lomsadze A."/>
            <person name="Armour M."/>
            <person name="Olukolu B."/>
            <person name="Poorten T."/>
            <person name="Britton C."/>
            <person name="Davik J."/>
            <person name="Ashrafi H."/>
            <person name="Aiden E.L."/>
            <person name="Borodovsky M."/>
            <person name="Worthington M."/>
        </authorList>
    </citation>
    <scope>NUCLEOTIDE SEQUENCE [LARGE SCALE GENOMIC DNA]</scope>
    <source>
        <strain evidence="2">PI 553951</strain>
    </source>
</reference>
<proteinExistence type="predicted"/>
<comment type="caution">
    <text evidence="2">The sequence shown here is derived from an EMBL/GenBank/DDBJ whole genome shotgun (WGS) entry which is preliminary data.</text>
</comment>
<dbReference type="InterPro" id="IPR031432">
    <property type="entry name" value="MGP1"/>
</dbReference>
<evidence type="ECO:0000313" key="3">
    <source>
        <dbReference type="Proteomes" id="UP001457282"/>
    </source>
</evidence>
<feature type="region of interest" description="Disordered" evidence="1">
    <location>
        <begin position="1"/>
        <end position="31"/>
    </location>
</feature>
<protein>
    <submittedName>
        <fullName evidence="2">Uncharacterized protein</fullName>
    </submittedName>
</protein>
<dbReference type="Pfam" id="PF15704">
    <property type="entry name" value="Mt_ATP_synt"/>
    <property type="match status" value="1"/>
</dbReference>
<organism evidence="2 3">
    <name type="scientific">Rubus argutus</name>
    <name type="common">Southern blackberry</name>
    <dbReference type="NCBI Taxonomy" id="59490"/>
    <lineage>
        <taxon>Eukaryota</taxon>
        <taxon>Viridiplantae</taxon>
        <taxon>Streptophyta</taxon>
        <taxon>Embryophyta</taxon>
        <taxon>Tracheophyta</taxon>
        <taxon>Spermatophyta</taxon>
        <taxon>Magnoliopsida</taxon>
        <taxon>eudicotyledons</taxon>
        <taxon>Gunneridae</taxon>
        <taxon>Pentapetalae</taxon>
        <taxon>rosids</taxon>
        <taxon>fabids</taxon>
        <taxon>Rosales</taxon>
        <taxon>Rosaceae</taxon>
        <taxon>Rosoideae</taxon>
        <taxon>Rosoideae incertae sedis</taxon>
        <taxon>Rubus</taxon>
    </lineage>
</organism>
<accession>A0AAW1Y858</accession>
<evidence type="ECO:0000256" key="1">
    <source>
        <dbReference type="SAM" id="MobiDB-lite"/>
    </source>
</evidence>
<evidence type="ECO:0000313" key="2">
    <source>
        <dbReference type="EMBL" id="KAK9945234.1"/>
    </source>
</evidence>
<dbReference type="GO" id="GO:0009555">
    <property type="term" value="P:pollen development"/>
    <property type="evidence" value="ECO:0007669"/>
    <property type="project" value="InterPro"/>
</dbReference>
<name>A0AAW1Y858_RUBAR</name>